<dbReference type="AlphaFoldDB" id="A0A0F9C9X6"/>
<name>A0A0F9C9X6_9ZZZZ</name>
<proteinExistence type="predicted"/>
<dbReference type="EMBL" id="LAZR01037090">
    <property type="protein sequence ID" value="KKL23132.1"/>
    <property type="molecule type" value="Genomic_DNA"/>
</dbReference>
<comment type="caution">
    <text evidence="1">The sequence shown here is derived from an EMBL/GenBank/DDBJ whole genome shotgun (WGS) entry which is preliminary data.</text>
</comment>
<organism evidence="1">
    <name type="scientific">marine sediment metagenome</name>
    <dbReference type="NCBI Taxonomy" id="412755"/>
    <lineage>
        <taxon>unclassified sequences</taxon>
        <taxon>metagenomes</taxon>
        <taxon>ecological metagenomes</taxon>
    </lineage>
</organism>
<gene>
    <name evidence="1" type="ORF">LCGC14_2428480</name>
</gene>
<protein>
    <submittedName>
        <fullName evidence="1">Uncharacterized protein</fullName>
    </submittedName>
</protein>
<accession>A0A0F9C9X6</accession>
<sequence length="38" mass="4621">MTIEEREELDKIFEEALDCSKYENSNMKQETVSYKLYI</sequence>
<reference evidence="1" key="1">
    <citation type="journal article" date="2015" name="Nature">
        <title>Complex archaea that bridge the gap between prokaryotes and eukaryotes.</title>
        <authorList>
            <person name="Spang A."/>
            <person name="Saw J.H."/>
            <person name="Jorgensen S.L."/>
            <person name="Zaremba-Niedzwiedzka K."/>
            <person name="Martijn J."/>
            <person name="Lind A.E."/>
            <person name="van Eijk R."/>
            <person name="Schleper C."/>
            <person name="Guy L."/>
            <person name="Ettema T.J."/>
        </authorList>
    </citation>
    <scope>NUCLEOTIDE SEQUENCE</scope>
</reference>
<evidence type="ECO:0000313" key="1">
    <source>
        <dbReference type="EMBL" id="KKL23132.1"/>
    </source>
</evidence>